<feature type="domain" description="DNA mismatch repair protein S5" evidence="6">
    <location>
        <begin position="209"/>
        <end position="327"/>
    </location>
</feature>
<dbReference type="Pfam" id="PF08676">
    <property type="entry name" value="MutL_C"/>
    <property type="match status" value="1"/>
</dbReference>
<gene>
    <name evidence="4" type="primary">mutL</name>
    <name evidence="7" type="ORF">SAMN02745784_00311</name>
</gene>
<dbReference type="GO" id="GO:0140664">
    <property type="term" value="F:ATP-dependent DNA damage sensor activity"/>
    <property type="evidence" value="ECO:0007669"/>
    <property type="project" value="InterPro"/>
</dbReference>
<evidence type="ECO:0000256" key="1">
    <source>
        <dbReference type="ARBA" id="ARBA00006082"/>
    </source>
</evidence>
<dbReference type="HAMAP" id="MF_00149">
    <property type="entry name" value="DNA_mis_repair"/>
    <property type="match status" value="1"/>
</dbReference>
<dbReference type="CDD" id="cd16926">
    <property type="entry name" value="HATPase_MutL-MLH-PMS-like"/>
    <property type="match status" value="1"/>
</dbReference>
<dbReference type="Gene3D" id="3.30.1540.20">
    <property type="entry name" value="MutL, C-terminal domain, dimerisation subdomain"/>
    <property type="match status" value="1"/>
</dbReference>
<dbReference type="GO" id="GO:0005524">
    <property type="term" value="F:ATP binding"/>
    <property type="evidence" value="ECO:0007669"/>
    <property type="project" value="InterPro"/>
</dbReference>
<dbReference type="SUPFAM" id="SSF55874">
    <property type="entry name" value="ATPase domain of HSP90 chaperone/DNA topoisomerase II/histidine kinase"/>
    <property type="match status" value="1"/>
</dbReference>
<dbReference type="InterPro" id="IPR014762">
    <property type="entry name" value="DNA_mismatch_repair_CS"/>
</dbReference>
<dbReference type="PANTHER" id="PTHR10073">
    <property type="entry name" value="DNA MISMATCH REPAIR PROTEIN MLH, PMS, MUTL"/>
    <property type="match status" value="1"/>
</dbReference>
<dbReference type="InterPro" id="IPR042121">
    <property type="entry name" value="MutL_C_regsub"/>
</dbReference>
<comment type="function">
    <text evidence="4">This protein is involved in the repair of mismatches in DNA. It is required for dam-dependent methyl-directed DNA mismatch repair. May act as a 'molecular matchmaker', a protein that promotes the formation of a stable complex between two or more DNA-binding proteins in an ATP-dependent manner without itself being part of a final effector complex.</text>
</comment>
<dbReference type="SUPFAM" id="SSF54211">
    <property type="entry name" value="Ribosomal protein S5 domain 2-like"/>
    <property type="match status" value="1"/>
</dbReference>
<dbReference type="InterPro" id="IPR013507">
    <property type="entry name" value="DNA_mismatch_S5_2-like"/>
</dbReference>
<dbReference type="InterPro" id="IPR042120">
    <property type="entry name" value="MutL_C_dimsub"/>
</dbReference>
<dbReference type="PROSITE" id="PS00058">
    <property type="entry name" value="DNA_MISMATCH_REPAIR_1"/>
    <property type="match status" value="1"/>
</dbReference>
<dbReference type="NCBIfam" id="TIGR00585">
    <property type="entry name" value="mutl"/>
    <property type="match status" value="1"/>
</dbReference>
<dbReference type="Proteomes" id="UP000184114">
    <property type="component" value="Unassembled WGS sequence"/>
</dbReference>
<dbReference type="EMBL" id="FQTY01000001">
    <property type="protein sequence ID" value="SHE31342.1"/>
    <property type="molecule type" value="Genomic_DNA"/>
</dbReference>
<dbReference type="Pfam" id="PF01119">
    <property type="entry name" value="DNA_mis_repair"/>
    <property type="match status" value="1"/>
</dbReference>
<evidence type="ECO:0000313" key="7">
    <source>
        <dbReference type="EMBL" id="SHE31342.1"/>
    </source>
</evidence>
<accession>A0A1M4SGP8</accession>
<evidence type="ECO:0000313" key="8">
    <source>
        <dbReference type="Proteomes" id="UP000184114"/>
    </source>
</evidence>
<sequence>MGRIKLLDNTTIQKIAAGEVIERPSSIVKELIENSLDANSSNITVEIKNGGKSYIRVTDDGDGIEADDLNLAFKRHSTSKLSSVEDLYRIRSLGFRGEALASISHVSMVEVMTKTKNGFGGIHAIVEEGEIISKEPIGCPKGTTIIVKDLFYNLPVRKEFLKSDLIESNQISDIVYRVALGNLNTSFKFIRDNKVVLKTSKNNNMEAHIYSILGKEFSKNLIEIEFDEHGIHLNGFISNNNLYRSNRNHQYIYINGRYINNINISNAIEGHYKSIIPLNRFPCFILFMELDPSSIDVNIHPTKQEIKFVNQSQIFSVIDKVIKNALYPSISVPKVNFKQTTEIIKEENPPLLFMHKNTDIQDDIIVKDFTKNKIIEDRTLNKSVELDVIPKNEFLISENINHEEQFPEEVIIEDKATDIKNILSDMEPIGVIFNTYILAEDKVNQKLYFIDQHAAHERVMYEKYLEEFNNENIITQQLLVPEVIELTNSEMNNFIENRLIFIKLGFDIEGFGNNSVAIRSVPLLFGVPKIKELFYDLLDNINNIKSNYDTRLDKIMKIACTKAVKSGDHMSKIEILSLFKQLKRCNNPHSCPHGRPTILEMSKTDIEKAFLRIM</sequence>
<keyword evidence="2 4" id="KW-0227">DNA damage</keyword>
<protein>
    <recommendedName>
        <fullName evidence="4">DNA mismatch repair protein MutL</fullName>
    </recommendedName>
</protein>
<keyword evidence="3 4" id="KW-0234">DNA repair</keyword>
<dbReference type="InterPro" id="IPR020568">
    <property type="entry name" value="Ribosomal_Su5_D2-typ_SF"/>
</dbReference>
<dbReference type="Pfam" id="PF13589">
    <property type="entry name" value="HATPase_c_3"/>
    <property type="match status" value="1"/>
</dbReference>
<dbReference type="SMART" id="SM01340">
    <property type="entry name" value="DNA_mis_repair"/>
    <property type="match status" value="1"/>
</dbReference>
<dbReference type="InterPro" id="IPR014790">
    <property type="entry name" value="MutL_C"/>
</dbReference>
<dbReference type="Gene3D" id="3.30.565.10">
    <property type="entry name" value="Histidine kinase-like ATPase, C-terminal domain"/>
    <property type="match status" value="1"/>
</dbReference>
<dbReference type="GO" id="GO:0006298">
    <property type="term" value="P:mismatch repair"/>
    <property type="evidence" value="ECO:0007669"/>
    <property type="project" value="UniProtKB-UniRule"/>
</dbReference>
<dbReference type="GO" id="GO:0032300">
    <property type="term" value="C:mismatch repair complex"/>
    <property type="evidence" value="ECO:0007669"/>
    <property type="project" value="InterPro"/>
</dbReference>
<dbReference type="InterPro" id="IPR037198">
    <property type="entry name" value="MutL_C_sf"/>
</dbReference>
<name>A0A1M4SGP8_9FIRM</name>
<dbReference type="AlphaFoldDB" id="A0A1M4SGP8"/>
<dbReference type="STRING" id="1123404.SAMN02745784_00311"/>
<dbReference type="GO" id="GO:0016887">
    <property type="term" value="F:ATP hydrolysis activity"/>
    <property type="evidence" value="ECO:0007669"/>
    <property type="project" value="InterPro"/>
</dbReference>
<comment type="similarity">
    <text evidence="1 4">Belongs to the DNA mismatch repair MutL/HexB family.</text>
</comment>
<evidence type="ECO:0000259" key="5">
    <source>
        <dbReference type="SMART" id="SM00853"/>
    </source>
</evidence>
<reference evidence="8" key="1">
    <citation type="submission" date="2016-11" db="EMBL/GenBank/DDBJ databases">
        <authorList>
            <person name="Varghese N."/>
            <person name="Submissions S."/>
        </authorList>
    </citation>
    <scope>NUCLEOTIDE SEQUENCE [LARGE SCALE GENOMIC DNA]</scope>
    <source>
        <strain evidence="8">DSM 18095</strain>
    </source>
</reference>
<proteinExistence type="inferred from homology"/>
<dbReference type="Gene3D" id="3.30.1370.100">
    <property type="entry name" value="MutL, C-terminal domain, regulatory subdomain"/>
    <property type="match status" value="1"/>
</dbReference>
<dbReference type="InterPro" id="IPR020667">
    <property type="entry name" value="DNA_mismatch_repair_MutL"/>
</dbReference>
<dbReference type="SUPFAM" id="SSF118116">
    <property type="entry name" value="DNA mismatch repair protein MutL"/>
    <property type="match status" value="1"/>
</dbReference>
<dbReference type="InterPro" id="IPR014721">
    <property type="entry name" value="Ribsml_uS5_D2-typ_fold_subgr"/>
</dbReference>
<dbReference type="SMART" id="SM00853">
    <property type="entry name" value="MutL_C"/>
    <property type="match status" value="1"/>
</dbReference>
<evidence type="ECO:0000256" key="4">
    <source>
        <dbReference type="HAMAP-Rule" id="MF_00149"/>
    </source>
</evidence>
<dbReference type="InterPro" id="IPR036890">
    <property type="entry name" value="HATPase_C_sf"/>
</dbReference>
<dbReference type="GO" id="GO:0030983">
    <property type="term" value="F:mismatched DNA binding"/>
    <property type="evidence" value="ECO:0007669"/>
    <property type="project" value="InterPro"/>
</dbReference>
<organism evidence="7 8">
    <name type="scientific">Tissierella praeacuta DSM 18095</name>
    <dbReference type="NCBI Taxonomy" id="1123404"/>
    <lineage>
        <taxon>Bacteria</taxon>
        <taxon>Bacillati</taxon>
        <taxon>Bacillota</taxon>
        <taxon>Tissierellia</taxon>
        <taxon>Tissierellales</taxon>
        <taxon>Tissierellaceae</taxon>
        <taxon>Tissierella</taxon>
    </lineage>
</organism>
<evidence type="ECO:0000256" key="3">
    <source>
        <dbReference type="ARBA" id="ARBA00023204"/>
    </source>
</evidence>
<feature type="domain" description="MutL C-terminal dimerisation" evidence="5">
    <location>
        <begin position="428"/>
        <end position="570"/>
    </location>
</feature>
<dbReference type="InterPro" id="IPR002099">
    <property type="entry name" value="MutL/Mlh/PMS"/>
</dbReference>
<dbReference type="CDD" id="cd00782">
    <property type="entry name" value="MutL_Trans"/>
    <property type="match status" value="1"/>
</dbReference>
<evidence type="ECO:0000256" key="2">
    <source>
        <dbReference type="ARBA" id="ARBA00022763"/>
    </source>
</evidence>
<dbReference type="RefSeq" id="WP_072972208.1">
    <property type="nucleotide sequence ID" value="NZ_FQTY01000001.1"/>
</dbReference>
<dbReference type="InterPro" id="IPR038973">
    <property type="entry name" value="MutL/Mlh/Pms-like"/>
</dbReference>
<dbReference type="GeneID" id="90995004"/>
<keyword evidence="8" id="KW-1185">Reference proteome</keyword>
<dbReference type="Gene3D" id="3.30.230.10">
    <property type="match status" value="1"/>
</dbReference>
<evidence type="ECO:0000259" key="6">
    <source>
        <dbReference type="SMART" id="SM01340"/>
    </source>
</evidence>
<dbReference type="FunFam" id="3.30.565.10:FF:000003">
    <property type="entry name" value="DNA mismatch repair endonuclease MutL"/>
    <property type="match status" value="1"/>
</dbReference>
<dbReference type="PANTHER" id="PTHR10073:SF12">
    <property type="entry name" value="DNA MISMATCH REPAIR PROTEIN MLH1"/>
    <property type="match status" value="1"/>
</dbReference>